<evidence type="ECO:0000313" key="3">
    <source>
        <dbReference type="Proteomes" id="UP000298551"/>
    </source>
</evidence>
<dbReference type="Gene3D" id="2.180.10.10">
    <property type="entry name" value="RHS repeat-associated core"/>
    <property type="match status" value="1"/>
</dbReference>
<feature type="compositionally biased region" description="Basic and acidic residues" evidence="1">
    <location>
        <begin position="791"/>
        <end position="802"/>
    </location>
</feature>
<dbReference type="InterPro" id="IPR050708">
    <property type="entry name" value="T6SS_VgrG/RHS"/>
</dbReference>
<reference evidence="3" key="1">
    <citation type="submission" date="2019-04" db="EMBL/GenBank/DDBJ databases">
        <title>Genome sequence of Pseudomonas putida 1290, an auxin catabolizing strain.</title>
        <authorList>
            <person name="Laird T.S."/>
            <person name="Leveau J.H.J."/>
        </authorList>
    </citation>
    <scope>NUCLEOTIDE SEQUENCE [LARGE SCALE GENOMIC DNA]</scope>
    <source>
        <strain evidence="3">1290</strain>
    </source>
</reference>
<accession>A0A4D6XCJ0</accession>
<dbReference type="AlphaFoldDB" id="A0A4D6XCJ0"/>
<feature type="region of interest" description="Disordered" evidence="1">
    <location>
        <begin position="690"/>
        <end position="815"/>
    </location>
</feature>
<dbReference type="InterPro" id="IPR041508">
    <property type="entry name" value="TcC-like_repeat"/>
</dbReference>
<dbReference type="PANTHER" id="PTHR32305:SF15">
    <property type="entry name" value="PROTEIN RHSA-RELATED"/>
    <property type="match status" value="1"/>
</dbReference>
<proteinExistence type="predicted"/>
<feature type="compositionally biased region" description="Low complexity" evidence="1">
    <location>
        <begin position="720"/>
        <end position="732"/>
    </location>
</feature>
<feature type="compositionally biased region" description="Polar residues" evidence="1">
    <location>
        <begin position="753"/>
        <end position="767"/>
    </location>
</feature>
<dbReference type="EMBL" id="CP039371">
    <property type="protein sequence ID" value="QCI12111.1"/>
    <property type="molecule type" value="Genomic_DNA"/>
</dbReference>
<dbReference type="InterPro" id="IPR022385">
    <property type="entry name" value="Rhs_assc_core"/>
</dbReference>
<evidence type="ECO:0000256" key="1">
    <source>
        <dbReference type="SAM" id="MobiDB-lite"/>
    </source>
</evidence>
<dbReference type="OrthoDB" id="7056038at2"/>
<sequence>MPVITHKAVHRNTPTVTVRDNRGLTVREISYHRHPEKLQQTDTRITRHRYDARGFKVQSSDPRLHAAGLNNFTWQYDLGGQPLRTRSVDTGVTVQLADAAGRPRMAVTQVAEDELGHQDRSQAVTRTWHYETATRLGRPLGISEQVEGQPARRIERCVYAGNSAAEQAVNLAGQVSLHFDTAGLTQTHAITLTGVPQRITRRLLADADDPLVTADWQGSDIEHWMAALQPPEEGASSTTSADATGAVLTSTDAAGNVQEQAYDVAGLLKSTWLTLKDSHRQDILKAMSYSAAGQKLHEEHGNGLITRYRYEPRTQRLAGIRTERPQGHTLGAKVLQDLRYTYDAVGNVLKVRDDAEAIRFWRNQKIEPECTYSYDSLYQLASATGREMANAARQGRQPPERQALDNATLTQYTRTYDYDSAGNLMRIRHSAPASGNSYTLDITISDRSNRGVVSALTEDPAQVDRLFTPGGMQRVLAPGQRLAWTPRGELHSVAPVTREGGVSDQESYRYDIGNQRILKVSSQLHAGTTQRHRVLYLPGLELRRASNDDRLSEDLQVASVVAGDAAQVRALRWISGKPDDIDNDQLRYAYADHLGSASLEVDGEGAVISQEVYYPFGGTAAWAARSEAQGRYKTVRYSGKERDATGLYYYGFRYYQPWAGRWLSADPAGTVDGLNLYGMVRGNPMTLCDPTGLEGKKKTLGAEGNRGGGQAAGQDSPQVTSPTATDAPTTSGGQSGQGPGSTDAHELNDDGFQVQTKRGNKSANRPANGNGNSSSTSTSRPNQTQRSVETSAEREAREHRESLAMNGQWDVTGSPLHERIKQRRGSLPDDLLAVGQRSSEEGIGALVYMVTGRTAAKGQHQGEGASHILEEHGSDVKKAGIAADQITPLIMTALVSGKEVGINSPAASNAIVHKVNFGNTDRLVTIVMRGNSVLTAYPFTKRKPFPFLAHKKR</sequence>
<dbReference type="PANTHER" id="PTHR32305">
    <property type="match status" value="1"/>
</dbReference>
<dbReference type="Proteomes" id="UP000298551">
    <property type="component" value="Chromosome"/>
</dbReference>
<name>A0A4D6XCJ0_PSEPU</name>
<feature type="compositionally biased region" description="Low complexity" evidence="1">
    <location>
        <begin position="768"/>
        <end position="790"/>
    </location>
</feature>
<organism evidence="2 3">
    <name type="scientific">Pseudomonas putida</name>
    <name type="common">Arthrobacter siderocapsulatus</name>
    <dbReference type="NCBI Taxonomy" id="303"/>
    <lineage>
        <taxon>Bacteria</taxon>
        <taxon>Pseudomonadati</taxon>
        <taxon>Pseudomonadota</taxon>
        <taxon>Gammaproteobacteria</taxon>
        <taxon>Pseudomonadales</taxon>
        <taxon>Pseudomonadaceae</taxon>
        <taxon>Pseudomonas</taxon>
    </lineage>
</organism>
<evidence type="ECO:0000313" key="2">
    <source>
        <dbReference type="EMBL" id="QCI12111.1"/>
    </source>
</evidence>
<dbReference type="Pfam" id="PF18807">
    <property type="entry name" value="TTc_toxin_rep"/>
    <property type="match status" value="1"/>
</dbReference>
<protein>
    <submittedName>
        <fullName evidence="2">RHS repeat protein</fullName>
    </submittedName>
</protein>
<dbReference type="RefSeq" id="WP_136914272.1">
    <property type="nucleotide sequence ID" value="NZ_CP039371.1"/>
</dbReference>
<gene>
    <name evidence="2" type="ORF">E6B08_12405</name>
</gene>
<dbReference type="NCBIfam" id="TIGR03696">
    <property type="entry name" value="Rhs_assc_core"/>
    <property type="match status" value="1"/>
</dbReference>